<comment type="caution">
    <text evidence="2">The sequence shown here is derived from an EMBL/GenBank/DDBJ whole genome shotgun (WGS) entry which is preliminary data.</text>
</comment>
<evidence type="ECO:0000313" key="2">
    <source>
        <dbReference type="EMBL" id="OJD27498.1"/>
    </source>
</evidence>
<dbReference type="EMBL" id="LGTZ01000092">
    <property type="protein sequence ID" value="OJD27498.1"/>
    <property type="molecule type" value="Genomic_DNA"/>
</dbReference>
<feature type="region of interest" description="Disordered" evidence="1">
    <location>
        <begin position="452"/>
        <end position="481"/>
    </location>
</feature>
<feature type="compositionally biased region" description="Acidic residues" evidence="1">
    <location>
        <begin position="453"/>
        <end position="481"/>
    </location>
</feature>
<dbReference type="PANTHER" id="PTHR13060:SF0">
    <property type="entry name" value="PROTEIN ECDYSONELESS HOMOLOG"/>
    <property type="match status" value="1"/>
</dbReference>
<dbReference type="OrthoDB" id="27237at2759"/>
<dbReference type="VEuPathDB" id="FungiDB:ACJ73_01111"/>
<dbReference type="GO" id="GO:0005634">
    <property type="term" value="C:nucleus"/>
    <property type="evidence" value="ECO:0007669"/>
    <property type="project" value="TreeGrafter"/>
</dbReference>
<evidence type="ECO:0000313" key="3">
    <source>
        <dbReference type="Proteomes" id="UP000242791"/>
    </source>
</evidence>
<reference evidence="2 3" key="1">
    <citation type="submission" date="2015-08" db="EMBL/GenBank/DDBJ databases">
        <title>Emmonsia species relationships and genome sequence.</title>
        <authorList>
            <person name="Cuomo C.A."/>
            <person name="Schwartz I.S."/>
            <person name="Kenyon C."/>
            <person name="De Hoog G.S."/>
            <person name="Govender N.P."/>
            <person name="Botha A."/>
            <person name="Moreno L."/>
            <person name="De Vries M."/>
            <person name="Munoz J.F."/>
            <person name="Stielow J.B."/>
        </authorList>
    </citation>
    <scope>NUCLEOTIDE SEQUENCE [LARGE SCALE GENOMIC DNA]</scope>
    <source>
        <strain evidence="2 3">EI222</strain>
    </source>
</reference>
<name>A0A1J9QHD2_9EURO</name>
<feature type="compositionally biased region" description="Basic residues" evidence="1">
    <location>
        <begin position="553"/>
        <end position="567"/>
    </location>
</feature>
<feature type="compositionally biased region" description="Basic and acidic residues" evidence="1">
    <location>
        <begin position="524"/>
        <end position="540"/>
    </location>
</feature>
<evidence type="ECO:0000256" key="1">
    <source>
        <dbReference type="SAM" id="MobiDB-lite"/>
    </source>
</evidence>
<evidence type="ECO:0008006" key="4">
    <source>
        <dbReference type="Google" id="ProtNLM"/>
    </source>
</evidence>
<sequence length="632" mass="72012">MAPPTDEDIEWFRSTFRPIPKPQIPDDCIEYSLHWISSGNTDCAGGADLIRNRLAEVQRAAAELVKTHLKDYIWQRDAFMLEMIREDGLNLLRGRTVYGDSIEDEWVIVYILRELTRQFEDLWVRVSDSDGEFLLVEAAATLPSWLEPEVANHRVGDEYSWNWIGYANIVQVWIHKEQLLIIKPDRAKGSTLKPLTFREAREIILVEPKRLMHSPTIEAEAFYRLRNYPKQISYNLHTSPITIPRKLAHILHLKPAYISPAVDAFYIRDPISLRPLKAKDTRGLIFKPEDLVTVSVRFTRVGYAQLKSQDFQLPPAWNDKLPPQTAKADYARAETGMKVTSGFEMLLSDPQNQDKVAVREIKLVLGNIESGDEKLPTNDEIESTWEKREDDEKWLNISFEDLEEELKGRHGADKRAKPSRAFGDQAAQENLRRIVERFEQFLNDDRAGLDGADFIDEGDSDDFDVDSEDLSSDGEDKEVSFDEDEFSKMMQEMMGLPSKREGSARHVTSKRFKELSSSDEENENDSKEIEELSKQMEAELRATGVLDLDPKGRGKRAIKGKAPARPKRASDGIQEIEGNTDDEEDHHFESVDFNLAKNLLESLSSQAGSAGPGSNLLGMMGMKLPKDDRESK</sequence>
<keyword evidence="3" id="KW-1185">Reference proteome</keyword>
<feature type="region of interest" description="Disordered" evidence="1">
    <location>
        <begin position="495"/>
        <end position="586"/>
    </location>
</feature>
<proteinExistence type="predicted"/>
<dbReference type="AlphaFoldDB" id="A0A1J9QHD2"/>
<dbReference type="STRING" id="1658174.A0A1J9QHD2"/>
<dbReference type="Pfam" id="PF07093">
    <property type="entry name" value="SGT1"/>
    <property type="match status" value="2"/>
</dbReference>
<dbReference type="Proteomes" id="UP000242791">
    <property type="component" value="Unassembled WGS sequence"/>
</dbReference>
<feature type="region of interest" description="Disordered" evidence="1">
    <location>
        <begin position="605"/>
        <end position="632"/>
    </location>
</feature>
<gene>
    <name evidence="2" type="ORF">ACJ73_01111</name>
</gene>
<organism evidence="2 3">
    <name type="scientific">Blastomyces percursus</name>
    <dbReference type="NCBI Taxonomy" id="1658174"/>
    <lineage>
        <taxon>Eukaryota</taxon>
        <taxon>Fungi</taxon>
        <taxon>Dikarya</taxon>
        <taxon>Ascomycota</taxon>
        <taxon>Pezizomycotina</taxon>
        <taxon>Eurotiomycetes</taxon>
        <taxon>Eurotiomycetidae</taxon>
        <taxon>Onygenales</taxon>
        <taxon>Ajellomycetaceae</taxon>
        <taxon>Blastomyces</taxon>
    </lineage>
</organism>
<dbReference type="InterPro" id="IPR010770">
    <property type="entry name" value="Ecd"/>
</dbReference>
<accession>A0A1J9QHD2</accession>
<dbReference type="PANTHER" id="PTHR13060">
    <property type="entry name" value="SGT1 PROTEIN HSGT1 SUPPRESSOR OF GCR2"/>
    <property type="match status" value="1"/>
</dbReference>
<protein>
    <recommendedName>
        <fullName evidence="4">Regulatory factor Sgt1</fullName>
    </recommendedName>
</protein>